<feature type="region of interest" description="Disordered" evidence="1">
    <location>
        <begin position="1"/>
        <end position="28"/>
    </location>
</feature>
<gene>
    <name evidence="2" type="ORF">Slati_2186000</name>
</gene>
<reference evidence="2" key="1">
    <citation type="submission" date="2020-06" db="EMBL/GenBank/DDBJ databases">
        <authorList>
            <person name="Li T."/>
            <person name="Hu X."/>
            <person name="Zhang T."/>
            <person name="Song X."/>
            <person name="Zhang H."/>
            <person name="Dai N."/>
            <person name="Sheng W."/>
            <person name="Hou X."/>
            <person name="Wei L."/>
        </authorList>
    </citation>
    <scope>NUCLEOTIDE SEQUENCE</scope>
    <source>
        <strain evidence="2">KEN1</strain>
        <tissue evidence="2">Leaf</tissue>
    </source>
</reference>
<name>A0AAW2WTA3_9LAMI</name>
<comment type="caution">
    <text evidence="2">The sequence shown here is derived from an EMBL/GenBank/DDBJ whole genome shotgun (WGS) entry which is preliminary data.</text>
</comment>
<dbReference type="EMBL" id="JACGWN010000007">
    <property type="protein sequence ID" value="KAL0444633.1"/>
    <property type="molecule type" value="Genomic_DNA"/>
</dbReference>
<organism evidence="2">
    <name type="scientific">Sesamum latifolium</name>
    <dbReference type="NCBI Taxonomy" id="2727402"/>
    <lineage>
        <taxon>Eukaryota</taxon>
        <taxon>Viridiplantae</taxon>
        <taxon>Streptophyta</taxon>
        <taxon>Embryophyta</taxon>
        <taxon>Tracheophyta</taxon>
        <taxon>Spermatophyta</taxon>
        <taxon>Magnoliopsida</taxon>
        <taxon>eudicotyledons</taxon>
        <taxon>Gunneridae</taxon>
        <taxon>Pentapetalae</taxon>
        <taxon>asterids</taxon>
        <taxon>lamiids</taxon>
        <taxon>Lamiales</taxon>
        <taxon>Pedaliaceae</taxon>
        <taxon>Sesamum</taxon>
    </lineage>
</organism>
<reference evidence="2" key="2">
    <citation type="journal article" date="2024" name="Plant">
        <title>Genomic evolution and insights into agronomic trait innovations of Sesamum species.</title>
        <authorList>
            <person name="Miao H."/>
            <person name="Wang L."/>
            <person name="Qu L."/>
            <person name="Liu H."/>
            <person name="Sun Y."/>
            <person name="Le M."/>
            <person name="Wang Q."/>
            <person name="Wei S."/>
            <person name="Zheng Y."/>
            <person name="Lin W."/>
            <person name="Duan Y."/>
            <person name="Cao H."/>
            <person name="Xiong S."/>
            <person name="Wang X."/>
            <person name="Wei L."/>
            <person name="Li C."/>
            <person name="Ma Q."/>
            <person name="Ju M."/>
            <person name="Zhao R."/>
            <person name="Li G."/>
            <person name="Mu C."/>
            <person name="Tian Q."/>
            <person name="Mei H."/>
            <person name="Zhang T."/>
            <person name="Gao T."/>
            <person name="Zhang H."/>
        </authorList>
    </citation>
    <scope>NUCLEOTIDE SEQUENCE</scope>
    <source>
        <strain evidence="2">KEN1</strain>
    </source>
</reference>
<feature type="compositionally biased region" description="Polar residues" evidence="1">
    <location>
        <begin position="1"/>
        <end position="11"/>
    </location>
</feature>
<evidence type="ECO:0000256" key="1">
    <source>
        <dbReference type="SAM" id="MobiDB-lite"/>
    </source>
</evidence>
<evidence type="ECO:0000313" key="2">
    <source>
        <dbReference type="EMBL" id="KAL0444633.1"/>
    </source>
</evidence>
<protein>
    <submittedName>
        <fullName evidence="2">Uncharacterized protein</fullName>
    </submittedName>
</protein>
<proteinExistence type="predicted"/>
<sequence>MSPDSIPTTAFPSPVQDPSPSPLRHSTHHVHKPAWMSDYVCNHHSTFSTTHLYFVAQLSVLQEPRSYSQAQERAEWELAMKDEIQALERNNTWSLTYLPDGK</sequence>
<accession>A0AAW2WTA3</accession>
<dbReference type="AlphaFoldDB" id="A0AAW2WTA3"/>